<evidence type="ECO:0000256" key="6">
    <source>
        <dbReference type="ARBA" id="ARBA00023136"/>
    </source>
</evidence>
<name>A0AAJ7SGZ9_9ACAR</name>
<dbReference type="InterPro" id="IPR046753">
    <property type="entry name" value="TOIP1/2_C"/>
</dbReference>
<proteinExistence type="inferred from homology"/>
<keyword evidence="6 11" id="KW-0472">Membrane</keyword>
<evidence type="ECO:0000256" key="5">
    <source>
        <dbReference type="ARBA" id="ARBA00022989"/>
    </source>
</evidence>
<evidence type="ECO:0000256" key="8">
    <source>
        <dbReference type="ARBA" id="ARBA00023242"/>
    </source>
</evidence>
<comment type="subcellular location">
    <subcellularLocation>
        <location evidence="9">Endomembrane system</location>
        <topology evidence="9">Single-pass membrane protein</topology>
    </subcellularLocation>
    <subcellularLocation>
        <location evidence="1">Nucleus envelope</location>
    </subcellularLocation>
</comment>
<keyword evidence="3" id="KW-0597">Phosphoprotein</keyword>
<evidence type="ECO:0000313" key="13">
    <source>
        <dbReference type="Proteomes" id="UP000694867"/>
    </source>
</evidence>
<feature type="region of interest" description="Disordered" evidence="10">
    <location>
        <begin position="54"/>
        <end position="107"/>
    </location>
</feature>
<organism evidence="13 14">
    <name type="scientific">Galendromus occidentalis</name>
    <name type="common">western predatory mite</name>
    <dbReference type="NCBI Taxonomy" id="34638"/>
    <lineage>
        <taxon>Eukaryota</taxon>
        <taxon>Metazoa</taxon>
        <taxon>Ecdysozoa</taxon>
        <taxon>Arthropoda</taxon>
        <taxon>Chelicerata</taxon>
        <taxon>Arachnida</taxon>
        <taxon>Acari</taxon>
        <taxon>Parasitiformes</taxon>
        <taxon>Mesostigmata</taxon>
        <taxon>Gamasina</taxon>
        <taxon>Phytoseioidea</taxon>
        <taxon>Phytoseiidae</taxon>
        <taxon>Typhlodrominae</taxon>
        <taxon>Galendromus</taxon>
    </lineage>
</organism>
<keyword evidence="13" id="KW-1185">Reference proteome</keyword>
<evidence type="ECO:0000256" key="7">
    <source>
        <dbReference type="ARBA" id="ARBA00023180"/>
    </source>
</evidence>
<evidence type="ECO:0000256" key="4">
    <source>
        <dbReference type="ARBA" id="ARBA00022692"/>
    </source>
</evidence>
<dbReference type="GeneID" id="108864398"/>
<feature type="domain" description="Torsin-1A-interacting protein 1/2 AAA+ activator" evidence="12">
    <location>
        <begin position="153"/>
        <end position="309"/>
    </location>
</feature>
<keyword evidence="8" id="KW-0539">Nucleus</keyword>
<dbReference type="Gene3D" id="3.40.50.12190">
    <property type="match status" value="1"/>
</dbReference>
<reference evidence="14" key="1">
    <citation type="submission" date="2025-08" db="UniProtKB">
        <authorList>
            <consortium name="RefSeq"/>
        </authorList>
    </citation>
    <scope>IDENTIFICATION</scope>
</reference>
<evidence type="ECO:0000259" key="12">
    <source>
        <dbReference type="Pfam" id="PF05609"/>
    </source>
</evidence>
<keyword evidence="7" id="KW-0325">Glycoprotein</keyword>
<keyword evidence="5 11" id="KW-1133">Transmembrane helix</keyword>
<sequence length="359" mass="41027">MPRKNSKKRAAAVEQTEEDWAAIYGQPAQPRTIESYEVEWSHWRIRAEEREVIEEPELPIASAPPSESDEACDDSPVRLRRKRKSDSPPRQSPETPADYQKRWSRPPIEVEDARTRQAITLGISVAIIVACLIMIGIVYQATESTVLRVIRPNLMPAFDRKLNDLKLQFPSQPEHNWAIVRGAFAEVLNNSDYGYGPAILIILASRKDQHLASCFSERLASSLARTFHPAERPIVLNGAKLHNSRDAVAAKHTIDNAVKDKDNFVMQFDSLERIDAYTASIFHSLCDYYNSPFKERAVFIFTVHTTEDVENRTRREYDEMADRVLNDAWEDLNINKRSALLARLTGNTILLRKEARRVC</sequence>
<dbReference type="GO" id="GO:0016020">
    <property type="term" value="C:membrane"/>
    <property type="evidence" value="ECO:0007669"/>
    <property type="project" value="TreeGrafter"/>
</dbReference>
<evidence type="ECO:0000256" key="9">
    <source>
        <dbReference type="ARBA" id="ARBA00037847"/>
    </source>
</evidence>
<protein>
    <submittedName>
        <fullName evidence="14">Uncharacterized protein LOC108864398</fullName>
    </submittedName>
</protein>
<keyword evidence="4 11" id="KW-0812">Transmembrane</keyword>
<evidence type="ECO:0000256" key="11">
    <source>
        <dbReference type="SAM" id="Phobius"/>
    </source>
</evidence>
<dbReference type="AlphaFoldDB" id="A0AAJ7SGZ9"/>
<dbReference type="PANTHER" id="PTHR18843:SF7">
    <property type="entry name" value="LAMINA-ASSOCIATED POLYPEPTIDE 1B ISOFORM 1-RELATED"/>
    <property type="match status" value="1"/>
</dbReference>
<dbReference type="GO" id="GO:0001671">
    <property type="term" value="F:ATPase activator activity"/>
    <property type="evidence" value="ECO:0007669"/>
    <property type="project" value="InterPro"/>
</dbReference>
<dbReference type="KEGG" id="goe:108864398"/>
<evidence type="ECO:0000256" key="3">
    <source>
        <dbReference type="ARBA" id="ARBA00022553"/>
    </source>
</evidence>
<comment type="similarity">
    <text evidence="2">Belongs to the TOR1AIP family.</text>
</comment>
<evidence type="ECO:0000313" key="14">
    <source>
        <dbReference type="RefSeq" id="XP_028967602.1"/>
    </source>
</evidence>
<evidence type="ECO:0000256" key="1">
    <source>
        <dbReference type="ARBA" id="ARBA00004259"/>
    </source>
</evidence>
<dbReference type="InterPro" id="IPR038599">
    <property type="entry name" value="LAP1C-like_C_sf"/>
</dbReference>
<dbReference type="PANTHER" id="PTHR18843">
    <property type="entry name" value="TORSIN-1A-INTERACTING PROTEIN"/>
    <property type="match status" value="1"/>
</dbReference>
<dbReference type="GO" id="GO:0061024">
    <property type="term" value="P:membrane organization"/>
    <property type="evidence" value="ECO:0007669"/>
    <property type="project" value="TreeGrafter"/>
</dbReference>
<feature type="transmembrane region" description="Helical" evidence="11">
    <location>
        <begin position="118"/>
        <end position="139"/>
    </location>
</feature>
<evidence type="ECO:0000256" key="10">
    <source>
        <dbReference type="SAM" id="MobiDB-lite"/>
    </source>
</evidence>
<gene>
    <name evidence="14" type="primary">LOC108864398</name>
</gene>
<dbReference type="Proteomes" id="UP000694867">
    <property type="component" value="Unplaced"/>
</dbReference>
<dbReference type="Pfam" id="PF05609">
    <property type="entry name" value="LAP1_C"/>
    <property type="match status" value="1"/>
</dbReference>
<dbReference type="InterPro" id="IPR008662">
    <property type="entry name" value="TOIP1/2"/>
</dbReference>
<dbReference type="GO" id="GO:0005635">
    <property type="term" value="C:nuclear envelope"/>
    <property type="evidence" value="ECO:0007669"/>
    <property type="project" value="UniProtKB-SubCell"/>
</dbReference>
<dbReference type="RefSeq" id="XP_028967602.1">
    <property type="nucleotide sequence ID" value="XM_029111769.1"/>
</dbReference>
<accession>A0AAJ7SGZ9</accession>
<evidence type="ECO:0000256" key="2">
    <source>
        <dbReference type="ARBA" id="ARBA00007860"/>
    </source>
</evidence>